<evidence type="ECO:0000256" key="7">
    <source>
        <dbReference type="ARBA" id="ARBA00022927"/>
    </source>
</evidence>
<dbReference type="InterPro" id="IPR003849">
    <property type="entry name" value="Preprotein_translocase_YajC"/>
</dbReference>
<keyword evidence="13" id="KW-1185">Reference proteome</keyword>
<evidence type="ECO:0000256" key="2">
    <source>
        <dbReference type="ARBA" id="ARBA00006742"/>
    </source>
</evidence>
<comment type="similarity">
    <text evidence="2">Belongs to the YajC family.</text>
</comment>
<organism evidence="12 13">
    <name type="scientific">Synoicihabitans lomoniglobus</name>
    <dbReference type="NCBI Taxonomy" id="2909285"/>
    <lineage>
        <taxon>Bacteria</taxon>
        <taxon>Pseudomonadati</taxon>
        <taxon>Verrucomicrobiota</taxon>
        <taxon>Opitutia</taxon>
        <taxon>Opitutales</taxon>
        <taxon>Opitutaceae</taxon>
        <taxon>Synoicihabitans</taxon>
    </lineage>
</organism>
<evidence type="ECO:0000256" key="10">
    <source>
        <dbReference type="ARBA" id="ARBA00023136"/>
    </source>
</evidence>
<keyword evidence="7" id="KW-0653">Protein transport</keyword>
<evidence type="ECO:0000256" key="5">
    <source>
        <dbReference type="ARBA" id="ARBA00022475"/>
    </source>
</evidence>
<dbReference type="PRINTS" id="PR01853">
    <property type="entry name" value="YAJCTRNLCASE"/>
</dbReference>
<reference evidence="12" key="1">
    <citation type="submission" date="2023-03" db="EMBL/GenBank/DDBJ databases">
        <title>Lomoglobus Profundus gen. nov., sp. nov., a novel member of the phylum Verrucomicrobia, isolated from deep-marine sediment of South China Sea.</title>
        <authorList>
            <person name="Ahmad T."/>
            <person name="Ishaq S.E."/>
            <person name="Wang F."/>
        </authorList>
    </citation>
    <scope>NUCLEOTIDE SEQUENCE</scope>
    <source>
        <strain evidence="12">LMO-M01</strain>
    </source>
</reference>
<dbReference type="PANTHER" id="PTHR33909">
    <property type="entry name" value="SEC TRANSLOCON ACCESSORY COMPLEX SUBUNIT YAJC"/>
    <property type="match status" value="1"/>
</dbReference>
<dbReference type="NCBIfam" id="TIGR00739">
    <property type="entry name" value="yajC"/>
    <property type="match status" value="1"/>
</dbReference>
<keyword evidence="6 11" id="KW-0812">Transmembrane</keyword>
<dbReference type="PANTHER" id="PTHR33909:SF1">
    <property type="entry name" value="SEC TRANSLOCON ACCESSORY COMPLEX SUBUNIT YAJC"/>
    <property type="match status" value="1"/>
</dbReference>
<protein>
    <recommendedName>
        <fullName evidence="3">Sec translocon accessory complex subunit YajC</fullName>
    </recommendedName>
</protein>
<evidence type="ECO:0000256" key="6">
    <source>
        <dbReference type="ARBA" id="ARBA00022692"/>
    </source>
</evidence>
<comment type="subcellular location">
    <subcellularLocation>
        <location evidence="1">Cell membrane</location>
        <topology evidence="1">Single-pass membrane protein</topology>
    </subcellularLocation>
</comment>
<keyword evidence="8 11" id="KW-1133">Transmembrane helix</keyword>
<dbReference type="RefSeq" id="WP_330932306.1">
    <property type="nucleotide sequence ID" value="NZ_CP119075.1"/>
</dbReference>
<gene>
    <name evidence="12" type="primary">yajC</name>
    <name evidence="12" type="ORF">PXH66_07790</name>
</gene>
<dbReference type="AlphaFoldDB" id="A0AAF0I4F4"/>
<dbReference type="Pfam" id="PF02699">
    <property type="entry name" value="YajC"/>
    <property type="match status" value="1"/>
</dbReference>
<dbReference type="GO" id="GO:0005886">
    <property type="term" value="C:plasma membrane"/>
    <property type="evidence" value="ECO:0007669"/>
    <property type="project" value="UniProtKB-SubCell"/>
</dbReference>
<sequence>MTSFFTLFAQGQGAPAGPNPMNQILFFGLLFAAMWFLMIAPQRKKQKQHDAMLKALGNGDEVVTSGGIFGTIVSVKEDRFIVRVADNTKLEVGKSFVSTVLKKADK</sequence>
<dbReference type="EMBL" id="CP119075">
    <property type="protein sequence ID" value="WED66749.1"/>
    <property type="molecule type" value="Genomic_DNA"/>
</dbReference>
<evidence type="ECO:0000256" key="11">
    <source>
        <dbReference type="SAM" id="Phobius"/>
    </source>
</evidence>
<keyword evidence="9" id="KW-0811">Translocation</keyword>
<keyword evidence="5" id="KW-1003">Cell membrane</keyword>
<dbReference type="SMART" id="SM01323">
    <property type="entry name" value="YajC"/>
    <property type="match status" value="1"/>
</dbReference>
<evidence type="ECO:0000313" key="12">
    <source>
        <dbReference type="EMBL" id="WED66749.1"/>
    </source>
</evidence>
<dbReference type="Proteomes" id="UP001218638">
    <property type="component" value="Chromosome"/>
</dbReference>
<proteinExistence type="inferred from homology"/>
<dbReference type="GO" id="GO:0015031">
    <property type="term" value="P:protein transport"/>
    <property type="evidence" value="ECO:0007669"/>
    <property type="project" value="UniProtKB-KW"/>
</dbReference>
<dbReference type="KEGG" id="slom:PXH66_07790"/>
<evidence type="ECO:0000256" key="1">
    <source>
        <dbReference type="ARBA" id="ARBA00004162"/>
    </source>
</evidence>
<keyword evidence="10 11" id="KW-0472">Membrane</keyword>
<evidence type="ECO:0000313" key="13">
    <source>
        <dbReference type="Proteomes" id="UP001218638"/>
    </source>
</evidence>
<evidence type="ECO:0000256" key="9">
    <source>
        <dbReference type="ARBA" id="ARBA00023010"/>
    </source>
</evidence>
<name>A0AAF0I4F4_9BACT</name>
<evidence type="ECO:0000256" key="4">
    <source>
        <dbReference type="ARBA" id="ARBA00022448"/>
    </source>
</evidence>
<accession>A0AAF0I4F4</accession>
<feature type="transmembrane region" description="Helical" evidence="11">
    <location>
        <begin position="23"/>
        <end position="40"/>
    </location>
</feature>
<evidence type="ECO:0000256" key="8">
    <source>
        <dbReference type="ARBA" id="ARBA00022989"/>
    </source>
</evidence>
<keyword evidence="4" id="KW-0813">Transport</keyword>
<evidence type="ECO:0000256" key="3">
    <source>
        <dbReference type="ARBA" id="ARBA00014962"/>
    </source>
</evidence>